<evidence type="ECO:0000313" key="3">
    <source>
        <dbReference type="Proteomes" id="UP001516400"/>
    </source>
</evidence>
<feature type="region of interest" description="Disordered" evidence="1">
    <location>
        <begin position="52"/>
        <end position="74"/>
    </location>
</feature>
<protein>
    <submittedName>
        <fullName evidence="2">Uncharacterized protein</fullName>
    </submittedName>
</protein>
<dbReference type="AlphaFoldDB" id="A0ABD2NPM1"/>
<gene>
    <name evidence="2" type="ORF">HHI36_003837</name>
</gene>
<proteinExistence type="predicted"/>
<evidence type="ECO:0000256" key="1">
    <source>
        <dbReference type="SAM" id="MobiDB-lite"/>
    </source>
</evidence>
<sequence length="74" mass="8502">DMTRNEWEIQAHIRKKPKAGQIKEEGENTSSKLEIDGKIWKWNEKEQRLKEFAPSKTDIGGGGIKDGKKRSDYG</sequence>
<feature type="non-terminal residue" evidence="2">
    <location>
        <position position="1"/>
    </location>
</feature>
<reference evidence="2 3" key="1">
    <citation type="journal article" date="2021" name="BMC Biol.">
        <title>Horizontally acquired antibacterial genes associated with adaptive radiation of ladybird beetles.</title>
        <authorList>
            <person name="Li H.S."/>
            <person name="Tang X.F."/>
            <person name="Huang Y.H."/>
            <person name="Xu Z.Y."/>
            <person name="Chen M.L."/>
            <person name="Du X.Y."/>
            <person name="Qiu B.Y."/>
            <person name="Chen P.T."/>
            <person name="Zhang W."/>
            <person name="Slipinski A."/>
            <person name="Escalona H.E."/>
            <person name="Waterhouse R.M."/>
            <person name="Zwick A."/>
            <person name="Pang H."/>
        </authorList>
    </citation>
    <scope>NUCLEOTIDE SEQUENCE [LARGE SCALE GENOMIC DNA]</scope>
    <source>
        <strain evidence="2">SYSU2018</strain>
    </source>
</reference>
<comment type="caution">
    <text evidence="2">The sequence shown here is derived from an EMBL/GenBank/DDBJ whole genome shotgun (WGS) entry which is preliminary data.</text>
</comment>
<dbReference type="EMBL" id="JABFTP020000144">
    <property type="protein sequence ID" value="KAL3280605.1"/>
    <property type="molecule type" value="Genomic_DNA"/>
</dbReference>
<evidence type="ECO:0000313" key="2">
    <source>
        <dbReference type="EMBL" id="KAL3280605.1"/>
    </source>
</evidence>
<feature type="compositionally biased region" description="Basic and acidic residues" evidence="1">
    <location>
        <begin position="1"/>
        <end position="11"/>
    </location>
</feature>
<name>A0ABD2NPM1_9CUCU</name>
<feature type="region of interest" description="Disordered" evidence="1">
    <location>
        <begin position="1"/>
        <end position="30"/>
    </location>
</feature>
<dbReference type="Proteomes" id="UP001516400">
    <property type="component" value="Unassembled WGS sequence"/>
</dbReference>
<feature type="compositionally biased region" description="Basic and acidic residues" evidence="1">
    <location>
        <begin position="65"/>
        <end position="74"/>
    </location>
</feature>
<organism evidence="2 3">
    <name type="scientific">Cryptolaemus montrouzieri</name>
    <dbReference type="NCBI Taxonomy" id="559131"/>
    <lineage>
        <taxon>Eukaryota</taxon>
        <taxon>Metazoa</taxon>
        <taxon>Ecdysozoa</taxon>
        <taxon>Arthropoda</taxon>
        <taxon>Hexapoda</taxon>
        <taxon>Insecta</taxon>
        <taxon>Pterygota</taxon>
        <taxon>Neoptera</taxon>
        <taxon>Endopterygota</taxon>
        <taxon>Coleoptera</taxon>
        <taxon>Polyphaga</taxon>
        <taxon>Cucujiformia</taxon>
        <taxon>Coccinelloidea</taxon>
        <taxon>Coccinellidae</taxon>
        <taxon>Scymninae</taxon>
        <taxon>Scymnini</taxon>
        <taxon>Cryptolaemus</taxon>
    </lineage>
</organism>
<accession>A0ABD2NPM1</accession>
<keyword evidence="3" id="KW-1185">Reference proteome</keyword>